<evidence type="ECO:0000256" key="4">
    <source>
        <dbReference type="SAM" id="SignalP"/>
    </source>
</evidence>
<dbReference type="EMBL" id="JAUHHV010000010">
    <property type="protein sequence ID" value="KAK1411309.1"/>
    <property type="molecule type" value="Genomic_DNA"/>
</dbReference>
<dbReference type="Gene3D" id="2.10.25.10">
    <property type="entry name" value="Laminin"/>
    <property type="match status" value="1"/>
</dbReference>
<gene>
    <name evidence="6" type="ORF">QVD17_37856</name>
</gene>
<evidence type="ECO:0000259" key="5">
    <source>
        <dbReference type="PROSITE" id="PS50026"/>
    </source>
</evidence>
<evidence type="ECO:0000313" key="6">
    <source>
        <dbReference type="EMBL" id="KAK1411309.1"/>
    </source>
</evidence>
<accession>A0AAD8JV02</accession>
<name>A0AAD8JV02_TARER</name>
<keyword evidence="2 4" id="KW-0732">Signal</keyword>
<keyword evidence="7" id="KW-1185">Reference proteome</keyword>
<feature type="signal peptide" evidence="4">
    <location>
        <begin position="1"/>
        <end position="17"/>
    </location>
</feature>
<protein>
    <recommendedName>
        <fullName evidence="5">EGF-like domain-containing protein</fullName>
    </recommendedName>
</protein>
<dbReference type="PROSITE" id="PS50026">
    <property type="entry name" value="EGF_3"/>
    <property type="match status" value="1"/>
</dbReference>
<feature type="chain" id="PRO_5042090640" description="EGF-like domain-containing protein" evidence="4">
    <location>
        <begin position="18"/>
        <end position="286"/>
    </location>
</feature>
<dbReference type="Pfam" id="PF13947">
    <property type="entry name" value="GUB_WAK_bind"/>
    <property type="match status" value="1"/>
</dbReference>
<evidence type="ECO:0000256" key="3">
    <source>
        <dbReference type="PROSITE-ProRule" id="PRU00076"/>
    </source>
</evidence>
<dbReference type="GO" id="GO:0030247">
    <property type="term" value="F:polysaccharide binding"/>
    <property type="evidence" value="ECO:0007669"/>
    <property type="project" value="InterPro"/>
</dbReference>
<dbReference type="InterPro" id="IPR000742">
    <property type="entry name" value="EGF"/>
</dbReference>
<proteinExistence type="predicted"/>
<dbReference type="Proteomes" id="UP001229421">
    <property type="component" value="Unassembled WGS sequence"/>
</dbReference>
<dbReference type="AlphaFoldDB" id="A0AAD8JV02"/>
<feature type="domain" description="EGF-like" evidence="5">
    <location>
        <begin position="241"/>
        <end position="285"/>
    </location>
</feature>
<evidence type="ECO:0000256" key="2">
    <source>
        <dbReference type="ARBA" id="ARBA00022729"/>
    </source>
</evidence>
<organism evidence="6 7">
    <name type="scientific">Tagetes erecta</name>
    <name type="common">African marigold</name>
    <dbReference type="NCBI Taxonomy" id="13708"/>
    <lineage>
        <taxon>Eukaryota</taxon>
        <taxon>Viridiplantae</taxon>
        <taxon>Streptophyta</taxon>
        <taxon>Embryophyta</taxon>
        <taxon>Tracheophyta</taxon>
        <taxon>Spermatophyta</taxon>
        <taxon>Magnoliopsida</taxon>
        <taxon>eudicotyledons</taxon>
        <taxon>Gunneridae</taxon>
        <taxon>Pentapetalae</taxon>
        <taxon>asterids</taxon>
        <taxon>campanulids</taxon>
        <taxon>Asterales</taxon>
        <taxon>Asteraceae</taxon>
        <taxon>Asteroideae</taxon>
        <taxon>Heliantheae alliance</taxon>
        <taxon>Tageteae</taxon>
        <taxon>Tagetes</taxon>
    </lineage>
</organism>
<comment type="caution">
    <text evidence="3">Lacks conserved residue(s) required for the propagation of feature annotation.</text>
</comment>
<dbReference type="GO" id="GO:0016020">
    <property type="term" value="C:membrane"/>
    <property type="evidence" value="ECO:0007669"/>
    <property type="project" value="UniProtKB-SubCell"/>
</dbReference>
<dbReference type="InterPro" id="IPR025287">
    <property type="entry name" value="WAK_GUB"/>
</dbReference>
<comment type="subcellular location">
    <subcellularLocation>
        <location evidence="1">Membrane</location>
        <topology evidence="1">Single-pass membrane protein</topology>
    </subcellularLocation>
</comment>
<dbReference type="PANTHER" id="PTHR33491">
    <property type="entry name" value="OSJNBA0016N04.9 PROTEIN"/>
    <property type="match status" value="1"/>
</dbReference>
<reference evidence="6" key="1">
    <citation type="journal article" date="2023" name="bioRxiv">
        <title>Improved chromosome-level genome assembly for marigold (Tagetes erecta).</title>
        <authorList>
            <person name="Jiang F."/>
            <person name="Yuan L."/>
            <person name="Wang S."/>
            <person name="Wang H."/>
            <person name="Xu D."/>
            <person name="Wang A."/>
            <person name="Fan W."/>
        </authorList>
    </citation>
    <scope>NUCLEOTIDE SEQUENCE</scope>
    <source>
        <strain evidence="6">WSJ</strain>
        <tissue evidence="6">Leaf</tissue>
    </source>
</reference>
<evidence type="ECO:0000313" key="7">
    <source>
        <dbReference type="Proteomes" id="UP001229421"/>
    </source>
</evidence>
<sequence>MLLHLILFVFTFPLTRAMNNTSKPGCPTKCGDVTVPYPFGIGADCFLNISFNLTCNTSIEPPKLSFGDGSIRINNISDLELRISTIVSYNCYDQSGTLVEGYPYAWTRLGSQSGFTFSEKNMFTVIGCDDFALIARTEEDDFTSGCFGLCSKAPNVPYGQCSGIGCCQISIPKGLSFYNSTLGTLQNHSDVWSFNKCSYGFLVEENSFKFKGASDLSTNYSDFLEKIRSTMPIVLDWVIEPEGNCNIEVNTCKGNSSCYDVEGGGYRCQCHRGYEGNPYLDPGCQG</sequence>
<keyword evidence="3" id="KW-0245">EGF-like domain</keyword>
<evidence type="ECO:0000256" key="1">
    <source>
        <dbReference type="ARBA" id="ARBA00004167"/>
    </source>
</evidence>
<comment type="caution">
    <text evidence="6">The sequence shown here is derived from an EMBL/GenBank/DDBJ whole genome shotgun (WGS) entry which is preliminary data.</text>
</comment>